<dbReference type="PATRIC" id="fig|1347342.6.peg.1821"/>
<dbReference type="Gene3D" id="2.40.128.490">
    <property type="entry name" value="Uncharacterised protein PF14869, DUF4488"/>
    <property type="match status" value="1"/>
</dbReference>
<protein>
    <recommendedName>
        <fullName evidence="4">Membrane or secreted protein</fullName>
    </recommendedName>
</protein>
<name>T2KLB0_FORAG</name>
<feature type="chain" id="PRO_5004602651" description="Membrane or secreted protein" evidence="1">
    <location>
        <begin position="20"/>
        <end position="237"/>
    </location>
</feature>
<proteinExistence type="predicted"/>
<dbReference type="AlphaFoldDB" id="T2KLB0"/>
<evidence type="ECO:0000313" key="2">
    <source>
        <dbReference type="EMBL" id="CDF79530.1"/>
    </source>
</evidence>
<gene>
    <name evidence="2" type="ORF">BN863_18180</name>
</gene>
<sequence length="237" mass="26489">MKKIILCIISVFSAVVVQAQSLIGAWEATSVAKDGQALTHVFVVVEDYQVLTTFVTATGKFMHTNGGSWHVDGDTLYSTFEFNTLHTEQVGTTSRTNVHLTENALNMVDHKLTFKRLDDGTPGALEGAWLMSGRVKDGETQLRDTSGPRKTMKILSGTRFQWIAYNTETKAFMGTGGGTYTTQNGDYVEQIGFFSKDDSRVGQRLQFKYELIDDVWHHSGLSSKGQPIHELWRLRTE</sequence>
<keyword evidence="1" id="KW-0732">Signal</keyword>
<dbReference type="EMBL" id="HG315671">
    <property type="protein sequence ID" value="CDF79530.1"/>
    <property type="molecule type" value="Genomic_DNA"/>
</dbReference>
<reference evidence="2 3" key="1">
    <citation type="journal article" date="2013" name="Appl. Environ. Microbiol.">
        <title>The genome of the alga-associated marine flavobacterium Formosa agariphila KMM 3901T reveals a broad potential for degradation of algal polysaccharides.</title>
        <authorList>
            <person name="Mann A.J."/>
            <person name="Hahnke R.L."/>
            <person name="Huang S."/>
            <person name="Werner J."/>
            <person name="Xing P."/>
            <person name="Barbeyron T."/>
            <person name="Huettel B."/>
            <person name="Stueber K."/>
            <person name="Reinhardt R."/>
            <person name="Harder J."/>
            <person name="Gloeckner F.O."/>
            <person name="Amann R.I."/>
            <person name="Teeling H."/>
        </authorList>
    </citation>
    <scope>NUCLEOTIDE SEQUENCE [LARGE SCALE GENOMIC DNA]</scope>
    <source>
        <strain evidence="3">DSM 15362 / KCTC 12365 / LMG 23005 / KMM 3901</strain>
    </source>
</reference>
<evidence type="ECO:0008006" key="4">
    <source>
        <dbReference type="Google" id="ProtNLM"/>
    </source>
</evidence>
<evidence type="ECO:0000256" key="1">
    <source>
        <dbReference type="SAM" id="SignalP"/>
    </source>
</evidence>
<evidence type="ECO:0000313" key="3">
    <source>
        <dbReference type="Proteomes" id="UP000016160"/>
    </source>
</evidence>
<dbReference type="OrthoDB" id="706756at2"/>
<dbReference type="STRING" id="1347342.BN863_18180"/>
<accession>T2KLB0</accession>
<feature type="signal peptide" evidence="1">
    <location>
        <begin position="1"/>
        <end position="19"/>
    </location>
</feature>
<organism evidence="2 3">
    <name type="scientific">Formosa agariphila (strain DSM 15362 / KCTC 12365 / LMG 23005 / KMM 3901 / M-2Alg 35-1)</name>
    <dbReference type="NCBI Taxonomy" id="1347342"/>
    <lineage>
        <taxon>Bacteria</taxon>
        <taxon>Pseudomonadati</taxon>
        <taxon>Bacteroidota</taxon>
        <taxon>Flavobacteriia</taxon>
        <taxon>Flavobacteriales</taxon>
        <taxon>Flavobacteriaceae</taxon>
        <taxon>Formosa</taxon>
    </lineage>
</organism>
<keyword evidence="3" id="KW-1185">Reference proteome</keyword>
<dbReference type="eggNOG" id="ENOG502Z7YB">
    <property type="taxonomic scope" value="Bacteria"/>
</dbReference>
<dbReference type="HOGENOM" id="CLU_1178887_0_0_10"/>
<dbReference type="RefSeq" id="WP_038529763.1">
    <property type="nucleotide sequence ID" value="NZ_HG315671.1"/>
</dbReference>
<dbReference type="Proteomes" id="UP000016160">
    <property type="component" value="Chromosome"/>
</dbReference>